<evidence type="ECO:0000313" key="2">
    <source>
        <dbReference type="Proteomes" id="UP000078387"/>
    </source>
</evidence>
<name>A0A5K1UXE1_ENTHI</name>
<dbReference type="AlphaFoldDB" id="A0A5K1UXE1"/>
<dbReference type="EMBL" id="BDEQ01000001">
    <property type="protein sequence ID" value="GAT95474.1"/>
    <property type="molecule type" value="Genomic_DNA"/>
</dbReference>
<dbReference type="VEuPathDB" id="AmoebaDB:KM1_021660"/>
<reference evidence="1 2" key="1">
    <citation type="submission" date="2016-05" db="EMBL/GenBank/DDBJ databases">
        <title>First whole genome sequencing of Entamoeba histolytica HM1:IMSS-clone-6.</title>
        <authorList>
            <person name="Mukherjee Avik.K."/>
            <person name="Izumyama S."/>
            <person name="Nakada-Tsukui K."/>
            <person name="Nozaki T."/>
        </authorList>
    </citation>
    <scope>NUCLEOTIDE SEQUENCE [LARGE SCALE GENOMIC DNA]</scope>
    <source>
        <strain evidence="1 2">HM1:IMSS clone 6</strain>
    </source>
</reference>
<organism evidence="1 2">
    <name type="scientific">Entamoeba histolytica</name>
    <dbReference type="NCBI Taxonomy" id="5759"/>
    <lineage>
        <taxon>Eukaryota</taxon>
        <taxon>Amoebozoa</taxon>
        <taxon>Evosea</taxon>
        <taxon>Archamoebae</taxon>
        <taxon>Mastigamoebida</taxon>
        <taxon>Entamoebidae</taxon>
        <taxon>Entamoeba</taxon>
    </lineage>
</organism>
<dbReference type="VEuPathDB" id="AmoebaDB:EHI5A_013610"/>
<protein>
    <recommendedName>
        <fullName evidence="3">Importin alpha</fullName>
    </recommendedName>
</protein>
<evidence type="ECO:0008006" key="3">
    <source>
        <dbReference type="Google" id="ProtNLM"/>
    </source>
</evidence>
<dbReference type="SUPFAM" id="SSF48371">
    <property type="entry name" value="ARM repeat"/>
    <property type="match status" value="1"/>
</dbReference>
<dbReference type="OMA" id="YMENKEV"/>
<comment type="caution">
    <text evidence="1">The sequence shown here is derived from an EMBL/GenBank/DDBJ whole genome shotgun (WGS) entry which is preliminary data.</text>
</comment>
<sequence length="479" mass="55533">MSFRITKYENGQRLAIHNSLRKQRRQKLLQKLRNENELKELGFSDECVIRKGINMVLSNDLTGIDFIYQILYDKEVKIDQSLVNSMIQCFVPLFQQNSNKLIMVLKILHQTSLGITYQSVEILKQTGIVSFLISIIINQLSSINITFFIESLHILALLFQAQIQLRNELLTEEFINKFLSVAQELINCEDAQVFKAIGSFLASYTHQLPFQCESISIKIYEIAHELLQRSFGDVMAIMLIVMKHTSESFQRIIKTALDNGIMQQLVSIILYDSDKCKERVLKMVLVWCKKCDSLWLSMNSFVLAIFSYLKEASNDILIEMIYFLKELFLFEQYLPSYLKLLKENIDALQFLIASIRSKYLKIQELSLEFVHQICLLNDCQLMELAIDNGMVENVVDSLTNEWIKNDGRMVSIVLESVLNSFKCSLERHKGISEGIENRNGWMNIGMVDGKSQKTKEIVEKIKGMIEEERRGEEMEMCEI</sequence>
<dbReference type="InterPro" id="IPR011989">
    <property type="entry name" value="ARM-like"/>
</dbReference>
<dbReference type="InterPro" id="IPR016024">
    <property type="entry name" value="ARM-type_fold"/>
</dbReference>
<accession>A0A5K1UXE1</accession>
<evidence type="ECO:0000313" key="1">
    <source>
        <dbReference type="EMBL" id="GAT95474.1"/>
    </source>
</evidence>
<dbReference type="VEuPathDB" id="AmoebaDB:EHI7A_010560"/>
<proteinExistence type="predicted"/>
<dbReference type="Gene3D" id="1.25.10.10">
    <property type="entry name" value="Leucine-rich Repeat Variant"/>
    <property type="match status" value="1"/>
</dbReference>
<dbReference type="Proteomes" id="UP000078387">
    <property type="component" value="Unassembled WGS sequence"/>
</dbReference>
<gene>
    <name evidence="1" type="ORF">CL6EHI_040430</name>
</gene>
<dbReference type="VEuPathDB" id="AmoebaDB:EHI8A_007560"/>
<dbReference type="VEuPathDB" id="AmoebaDB:EHI_040430"/>